<dbReference type="SUPFAM" id="SSF58104">
    <property type="entry name" value="Methyl-accepting chemotaxis protein (MCP) signaling domain"/>
    <property type="match status" value="1"/>
</dbReference>
<dbReference type="EMBL" id="RHJS01000002">
    <property type="protein sequence ID" value="RRK32283.1"/>
    <property type="molecule type" value="Genomic_DNA"/>
</dbReference>
<dbReference type="GO" id="GO:0007165">
    <property type="term" value="P:signal transduction"/>
    <property type="evidence" value="ECO:0007669"/>
    <property type="project" value="UniProtKB-KW"/>
</dbReference>
<evidence type="ECO:0000256" key="3">
    <source>
        <dbReference type="ARBA" id="ARBA00022500"/>
    </source>
</evidence>
<comment type="caution">
    <text evidence="13">The sequence shown here is derived from an EMBL/GenBank/DDBJ whole genome shotgun (WGS) entry which is preliminary data.</text>
</comment>
<evidence type="ECO:0000256" key="10">
    <source>
        <dbReference type="SAM" id="Phobius"/>
    </source>
</evidence>
<evidence type="ECO:0000256" key="9">
    <source>
        <dbReference type="PROSITE-ProRule" id="PRU00284"/>
    </source>
</evidence>
<evidence type="ECO:0000313" key="14">
    <source>
        <dbReference type="Proteomes" id="UP000274920"/>
    </source>
</evidence>
<keyword evidence="14" id="KW-1185">Reference proteome</keyword>
<dbReference type="Pfam" id="PF00672">
    <property type="entry name" value="HAMP"/>
    <property type="match status" value="1"/>
</dbReference>
<feature type="transmembrane region" description="Helical" evidence="10">
    <location>
        <begin position="296"/>
        <end position="320"/>
    </location>
</feature>
<gene>
    <name evidence="13" type="ORF">EBB54_13620</name>
</gene>
<evidence type="ECO:0000313" key="13">
    <source>
        <dbReference type="EMBL" id="RRK32283.1"/>
    </source>
</evidence>
<dbReference type="Pfam" id="PF00015">
    <property type="entry name" value="MCPsignal"/>
    <property type="match status" value="1"/>
</dbReference>
<evidence type="ECO:0000256" key="8">
    <source>
        <dbReference type="ARBA" id="ARBA00029447"/>
    </source>
</evidence>
<keyword evidence="4 10" id="KW-0812">Transmembrane</keyword>
<feature type="domain" description="HAMP" evidence="12">
    <location>
        <begin position="324"/>
        <end position="377"/>
    </location>
</feature>
<sequence length="677" mass="72646">MTGKKSDSHSRRIGRSLNRRILKNTILNILTLVIICGVIMALSLQSLANNILLDSLQPMARQSAKTVEANIHMLADRMMTIAGDPRMNPAAGDDGGAEAAGSDEEKIRASRMEVLTEAAEIYELHTIALYDLKGRLIQGIDGAPESLEESFFALLQETDNLTTSSSTIFQEKLGIMMGMPVKEEGETILYVAGVYKYDTLNDVISGINLGRHGKACMTNREGIITGHTDQSLVLAGSTLSQLSGGNEEAISRVTTGETGAVEFPVDGEDMLVAFSPVRGTQWSLVIQIPKSDYNHFINGAMLVAILSTLAVLVISILVVLRLARSISRPVKGVTDRMISLSDGDLHTEVAQVSTGDELEVLTQTLDATVGSVNRYISDIQQVLTQIAGGNLQVWPQVDYKGDFTLIQSSLHTIIRSLNDTILGFRAAASRLADMSEELSGQSGQLHQASMEQNLSAEALVQEVSNVKERLSSVAESSGQTRAKTEEIAQCVQEANTRMSTLSGAMDNISANAQEITKIAKDIEDIAFQTSILSINASIEAARVGEAGKGFAVVADEVKQLASRSAEAAQNATNMVSSTRTIIQNGVELTADTAGSLHAISAVSDQINEISDRLVAAVHGQESALTTMEERIETISAIADRNLQNAGGTEQSSGMLAKEAEALQAQVRKFVLKEERDR</sequence>
<feature type="domain" description="Methyl-accepting transducer" evidence="11">
    <location>
        <begin position="427"/>
        <end position="659"/>
    </location>
</feature>
<dbReference type="PROSITE" id="PS50111">
    <property type="entry name" value="CHEMOTAXIS_TRANSDUC_2"/>
    <property type="match status" value="1"/>
</dbReference>
<protein>
    <submittedName>
        <fullName evidence="13">Methyl-accepting chemotaxis protein</fullName>
    </submittedName>
</protein>
<dbReference type="InterPro" id="IPR003660">
    <property type="entry name" value="HAMP_dom"/>
</dbReference>
<dbReference type="PANTHER" id="PTHR32089">
    <property type="entry name" value="METHYL-ACCEPTING CHEMOTAXIS PROTEIN MCPB"/>
    <property type="match status" value="1"/>
</dbReference>
<keyword evidence="3" id="KW-0145">Chemotaxis</keyword>
<dbReference type="Gene3D" id="1.10.8.500">
    <property type="entry name" value="HAMP domain in histidine kinase"/>
    <property type="match status" value="1"/>
</dbReference>
<dbReference type="SMART" id="SM00283">
    <property type="entry name" value="MA"/>
    <property type="match status" value="1"/>
</dbReference>
<evidence type="ECO:0000256" key="1">
    <source>
        <dbReference type="ARBA" id="ARBA00004651"/>
    </source>
</evidence>
<dbReference type="InterPro" id="IPR033479">
    <property type="entry name" value="dCache_1"/>
</dbReference>
<evidence type="ECO:0000256" key="4">
    <source>
        <dbReference type="ARBA" id="ARBA00022692"/>
    </source>
</evidence>
<dbReference type="Proteomes" id="UP000274920">
    <property type="component" value="Unassembled WGS sequence"/>
</dbReference>
<evidence type="ECO:0000256" key="2">
    <source>
        <dbReference type="ARBA" id="ARBA00022475"/>
    </source>
</evidence>
<evidence type="ECO:0000256" key="7">
    <source>
        <dbReference type="ARBA" id="ARBA00023224"/>
    </source>
</evidence>
<keyword evidence="5 10" id="KW-1133">Transmembrane helix</keyword>
<feature type="transmembrane region" description="Helical" evidence="10">
    <location>
        <begin position="21"/>
        <end position="44"/>
    </location>
</feature>
<evidence type="ECO:0000259" key="12">
    <source>
        <dbReference type="PROSITE" id="PS50885"/>
    </source>
</evidence>
<proteinExistence type="inferred from homology"/>
<evidence type="ECO:0000256" key="5">
    <source>
        <dbReference type="ARBA" id="ARBA00022989"/>
    </source>
</evidence>
<keyword evidence="6 10" id="KW-0472">Membrane</keyword>
<accession>A0A3R8LFK7</accession>
<dbReference type="PANTHER" id="PTHR32089:SF112">
    <property type="entry name" value="LYSOZYME-LIKE PROTEIN-RELATED"/>
    <property type="match status" value="1"/>
</dbReference>
<dbReference type="SMART" id="SM00304">
    <property type="entry name" value="HAMP"/>
    <property type="match status" value="1"/>
</dbReference>
<dbReference type="GO" id="GO:0005886">
    <property type="term" value="C:plasma membrane"/>
    <property type="evidence" value="ECO:0007669"/>
    <property type="project" value="UniProtKB-SubCell"/>
</dbReference>
<dbReference type="AlphaFoldDB" id="A0A3R8LFK7"/>
<organism evidence="13 14">
    <name type="scientific">Schaedlerella arabinosiphila</name>
    <dbReference type="NCBI Taxonomy" id="2044587"/>
    <lineage>
        <taxon>Bacteria</taxon>
        <taxon>Bacillati</taxon>
        <taxon>Bacillota</taxon>
        <taxon>Clostridia</taxon>
        <taxon>Lachnospirales</taxon>
        <taxon>Lachnospiraceae</taxon>
        <taxon>Schaedlerella</taxon>
    </lineage>
</organism>
<keyword evidence="2" id="KW-1003">Cell membrane</keyword>
<comment type="similarity">
    <text evidence="8">Belongs to the methyl-accepting chemotaxis (MCP) protein family.</text>
</comment>
<reference evidence="13" key="1">
    <citation type="submission" date="2018-10" db="EMBL/GenBank/DDBJ databases">
        <title>Schaedlerella arabinophila gen. nov. sp. nov., isolated from the mouse intestinal tract and comparative analysis with the genome of the closely related altered Schaedler flora strain ASF502.</title>
        <authorList>
            <person name="Miyake S."/>
            <person name="Soh M."/>
            <person name="Seedorf H."/>
        </authorList>
    </citation>
    <scope>NUCLEOTIDE SEQUENCE [LARGE SCALE GENOMIC DNA]</scope>
    <source>
        <strain evidence="13">DSM 106076</strain>
    </source>
</reference>
<keyword evidence="7 9" id="KW-0807">Transducer</keyword>
<dbReference type="PROSITE" id="PS50885">
    <property type="entry name" value="HAMP"/>
    <property type="match status" value="1"/>
</dbReference>
<dbReference type="Gene3D" id="3.30.450.20">
    <property type="entry name" value="PAS domain"/>
    <property type="match status" value="1"/>
</dbReference>
<comment type="subcellular location">
    <subcellularLocation>
        <location evidence="1">Cell membrane</location>
        <topology evidence="1">Multi-pass membrane protein</topology>
    </subcellularLocation>
</comment>
<evidence type="ECO:0000256" key="6">
    <source>
        <dbReference type="ARBA" id="ARBA00023136"/>
    </source>
</evidence>
<dbReference type="Gene3D" id="1.10.287.950">
    <property type="entry name" value="Methyl-accepting chemotaxis protein"/>
    <property type="match status" value="1"/>
</dbReference>
<dbReference type="GO" id="GO:0006935">
    <property type="term" value="P:chemotaxis"/>
    <property type="evidence" value="ECO:0007669"/>
    <property type="project" value="UniProtKB-KW"/>
</dbReference>
<evidence type="ECO:0000259" key="11">
    <source>
        <dbReference type="PROSITE" id="PS50111"/>
    </source>
</evidence>
<dbReference type="InterPro" id="IPR004089">
    <property type="entry name" value="MCPsignal_dom"/>
</dbReference>
<dbReference type="RefSeq" id="WP_125127773.1">
    <property type="nucleotide sequence ID" value="NZ_RHJS01000002.1"/>
</dbReference>
<name>A0A3R8LFK7_9FIRM</name>
<dbReference type="Pfam" id="PF02743">
    <property type="entry name" value="dCache_1"/>
    <property type="match status" value="1"/>
</dbReference>
<dbReference type="CDD" id="cd12912">
    <property type="entry name" value="PDC2_MCP_like"/>
    <property type="match status" value="1"/>
</dbReference>